<accession>M1DE12</accession>
<evidence type="ECO:0000313" key="3">
    <source>
        <dbReference type="Proteomes" id="UP000011115"/>
    </source>
</evidence>
<proteinExistence type="predicted"/>
<keyword evidence="3" id="KW-1185">Reference proteome</keyword>
<organism evidence="2 3">
    <name type="scientific">Solanum tuberosum</name>
    <name type="common">Potato</name>
    <dbReference type="NCBI Taxonomy" id="4113"/>
    <lineage>
        <taxon>Eukaryota</taxon>
        <taxon>Viridiplantae</taxon>
        <taxon>Streptophyta</taxon>
        <taxon>Embryophyta</taxon>
        <taxon>Tracheophyta</taxon>
        <taxon>Spermatophyta</taxon>
        <taxon>Magnoliopsida</taxon>
        <taxon>eudicotyledons</taxon>
        <taxon>Gunneridae</taxon>
        <taxon>Pentapetalae</taxon>
        <taxon>asterids</taxon>
        <taxon>lamiids</taxon>
        <taxon>Solanales</taxon>
        <taxon>Solanaceae</taxon>
        <taxon>Solanoideae</taxon>
        <taxon>Solaneae</taxon>
        <taxon>Solanum</taxon>
    </lineage>
</organism>
<dbReference type="HOGENOM" id="CLU_1087425_0_0_1"/>
<dbReference type="InParanoid" id="M1DE12"/>
<protein>
    <recommendedName>
        <fullName evidence="4">Integrase core domain containing protein</fullName>
    </recommendedName>
</protein>
<dbReference type="Gramene" id="PGSC0003DMT400087532">
    <property type="protein sequence ID" value="PGSC0003DMT400087532"/>
    <property type="gene ID" value="PGSC0003DMG400037103"/>
</dbReference>
<feature type="compositionally biased region" description="Polar residues" evidence="1">
    <location>
        <begin position="220"/>
        <end position="230"/>
    </location>
</feature>
<name>M1DE12_SOLTU</name>
<evidence type="ECO:0008006" key="4">
    <source>
        <dbReference type="Google" id="ProtNLM"/>
    </source>
</evidence>
<feature type="region of interest" description="Disordered" evidence="1">
    <location>
        <begin position="218"/>
        <end position="256"/>
    </location>
</feature>
<dbReference type="PaxDb" id="4113-PGSC0003DMT400087532"/>
<evidence type="ECO:0000313" key="2">
    <source>
        <dbReference type="EnsemblPlants" id="PGSC0003DMT400087532"/>
    </source>
</evidence>
<evidence type="ECO:0000256" key="1">
    <source>
        <dbReference type="SAM" id="MobiDB-lite"/>
    </source>
</evidence>
<sequence length="256" mass="28587">MENSVEQKAATIKRFIDTTVILGRKEILDGFTARSRVVIEKEAIAATRSNATTSLTHDFINSLQPCLLASSKPLPVMSLTPFSKCVNHGFAAHISLEDVQNSENYTRVARFGVCRKVEKEAEINDDQVKSPANFTERDLYNVSSEGIKEWKKVETQVKTTDHFTCRGPHYEPSCLSWSKGAPLIPYDLELQKTLRRMVTAQELEAQRERLGLEAEVTARGVQQNGGNNQPRVVDENRGVDGLVPPQRKPIAPRGRA</sequence>
<dbReference type="Proteomes" id="UP000011115">
    <property type="component" value="Unassembled WGS sequence"/>
</dbReference>
<reference evidence="2" key="2">
    <citation type="submission" date="2015-06" db="UniProtKB">
        <authorList>
            <consortium name="EnsemblPlants"/>
        </authorList>
    </citation>
    <scope>IDENTIFICATION</scope>
    <source>
        <strain evidence="2">DM1-3 516 R44</strain>
    </source>
</reference>
<dbReference type="EnsemblPlants" id="PGSC0003DMT400087532">
    <property type="protein sequence ID" value="PGSC0003DMT400087532"/>
    <property type="gene ID" value="PGSC0003DMG400037103"/>
</dbReference>
<reference evidence="3" key="1">
    <citation type="journal article" date="2011" name="Nature">
        <title>Genome sequence and analysis of the tuber crop potato.</title>
        <authorList>
            <consortium name="The Potato Genome Sequencing Consortium"/>
        </authorList>
    </citation>
    <scope>NUCLEOTIDE SEQUENCE [LARGE SCALE GENOMIC DNA]</scope>
    <source>
        <strain evidence="3">cv. DM1-3 516 R44</strain>
    </source>
</reference>
<dbReference type="AlphaFoldDB" id="M1DE12"/>